<gene>
    <name evidence="3" type="ORF">SARC_14653</name>
</gene>
<organism evidence="3 4">
    <name type="scientific">Sphaeroforma arctica JP610</name>
    <dbReference type="NCBI Taxonomy" id="667725"/>
    <lineage>
        <taxon>Eukaryota</taxon>
        <taxon>Ichthyosporea</taxon>
        <taxon>Ichthyophonida</taxon>
        <taxon>Sphaeroforma</taxon>
    </lineage>
</organism>
<feature type="non-terminal residue" evidence="3">
    <location>
        <position position="1"/>
    </location>
</feature>
<feature type="non-terminal residue" evidence="3">
    <location>
        <position position="103"/>
    </location>
</feature>
<proteinExistence type="predicted"/>
<keyword evidence="1" id="KW-1133">Transmembrane helix</keyword>
<evidence type="ECO:0000259" key="2">
    <source>
        <dbReference type="Pfam" id="PF13967"/>
    </source>
</evidence>
<dbReference type="InterPro" id="IPR032880">
    <property type="entry name" value="CSC1/OSCA1-like_N"/>
</dbReference>
<dbReference type="OrthoDB" id="1689567at2759"/>
<evidence type="ECO:0000313" key="3">
    <source>
        <dbReference type="EMBL" id="KNC72787.1"/>
    </source>
</evidence>
<evidence type="ECO:0000256" key="1">
    <source>
        <dbReference type="SAM" id="Phobius"/>
    </source>
</evidence>
<keyword evidence="4" id="KW-1185">Reference proteome</keyword>
<evidence type="ECO:0000313" key="4">
    <source>
        <dbReference type="Proteomes" id="UP000054560"/>
    </source>
</evidence>
<reference evidence="3 4" key="1">
    <citation type="submission" date="2011-02" db="EMBL/GenBank/DDBJ databases">
        <title>The Genome Sequence of Sphaeroforma arctica JP610.</title>
        <authorList>
            <consortium name="The Broad Institute Genome Sequencing Platform"/>
            <person name="Russ C."/>
            <person name="Cuomo C."/>
            <person name="Young S.K."/>
            <person name="Zeng Q."/>
            <person name="Gargeya S."/>
            <person name="Alvarado L."/>
            <person name="Berlin A."/>
            <person name="Chapman S.B."/>
            <person name="Chen Z."/>
            <person name="Freedman E."/>
            <person name="Gellesch M."/>
            <person name="Goldberg J."/>
            <person name="Griggs A."/>
            <person name="Gujja S."/>
            <person name="Heilman E."/>
            <person name="Heiman D."/>
            <person name="Howarth C."/>
            <person name="Mehta T."/>
            <person name="Neiman D."/>
            <person name="Pearson M."/>
            <person name="Roberts A."/>
            <person name="Saif S."/>
            <person name="Shea T."/>
            <person name="Shenoy N."/>
            <person name="Sisk P."/>
            <person name="Stolte C."/>
            <person name="Sykes S."/>
            <person name="White J."/>
            <person name="Yandava C."/>
            <person name="Burger G."/>
            <person name="Gray M.W."/>
            <person name="Holland P.W.H."/>
            <person name="King N."/>
            <person name="Lang F.B.F."/>
            <person name="Roger A.J."/>
            <person name="Ruiz-Trillo I."/>
            <person name="Haas B."/>
            <person name="Nusbaum C."/>
            <person name="Birren B."/>
        </authorList>
    </citation>
    <scope>NUCLEOTIDE SEQUENCE [LARGE SCALE GENOMIC DNA]</scope>
    <source>
        <strain evidence="3 4">JP610</strain>
    </source>
</reference>
<keyword evidence="1" id="KW-0472">Membrane</keyword>
<feature type="transmembrane region" description="Helical" evidence="1">
    <location>
        <begin position="33"/>
        <end position="52"/>
    </location>
</feature>
<feature type="domain" description="CSC1/OSCA1-like N-terminal transmembrane" evidence="2">
    <location>
        <begin position="1"/>
        <end position="53"/>
    </location>
</feature>
<name>A0A0L0F7S6_9EUKA</name>
<dbReference type="RefSeq" id="XP_014146689.1">
    <property type="nucleotide sequence ID" value="XM_014291214.1"/>
</dbReference>
<accession>A0A0L0F7S6</accession>
<dbReference type="GeneID" id="25915157"/>
<dbReference type="Pfam" id="PF13967">
    <property type="entry name" value="RSN1_TM"/>
    <property type="match status" value="1"/>
</dbReference>
<dbReference type="AlphaFoldDB" id="A0A0L0F7S6"/>
<dbReference type="EMBL" id="KQ246504">
    <property type="protein sequence ID" value="KNC72787.1"/>
    <property type="molecule type" value="Genomic_DNA"/>
</dbReference>
<sequence>CGVLLPIYRRKGTQGLVDFSENSISNLANNSNYLWVPFIFMWLISFLLMYILHVNYNKHQQMHYHWLQSGQPHGYTVVVQSVPELDRNDDSLSKTFNFIFPGS</sequence>
<keyword evidence="1" id="KW-0812">Transmembrane</keyword>
<protein>
    <recommendedName>
        <fullName evidence="2">CSC1/OSCA1-like N-terminal transmembrane domain-containing protein</fullName>
    </recommendedName>
</protein>
<dbReference type="Proteomes" id="UP000054560">
    <property type="component" value="Unassembled WGS sequence"/>
</dbReference>